<dbReference type="SUPFAM" id="SSF52047">
    <property type="entry name" value="RNI-like"/>
    <property type="match status" value="1"/>
</dbReference>
<protein>
    <recommendedName>
        <fullName evidence="1">F-box domain-containing protein</fullName>
    </recommendedName>
</protein>
<proteinExistence type="predicted"/>
<dbReference type="SUPFAM" id="SSF81383">
    <property type="entry name" value="F-box domain"/>
    <property type="match status" value="1"/>
</dbReference>
<feature type="non-terminal residue" evidence="2">
    <location>
        <position position="1"/>
    </location>
</feature>
<reference evidence="2 3" key="1">
    <citation type="journal article" date="2016" name="Mol. Biol. Evol.">
        <title>Comparative Genomics of Early-Diverging Mushroom-Forming Fungi Provides Insights into the Origins of Lignocellulose Decay Capabilities.</title>
        <authorList>
            <person name="Nagy L.G."/>
            <person name="Riley R."/>
            <person name="Tritt A."/>
            <person name="Adam C."/>
            <person name="Daum C."/>
            <person name="Floudas D."/>
            <person name="Sun H."/>
            <person name="Yadav J.S."/>
            <person name="Pangilinan J."/>
            <person name="Larsson K.H."/>
            <person name="Matsuura K."/>
            <person name="Barry K."/>
            <person name="Labutti K."/>
            <person name="Kuo R."/>
            <person name="Ohm R.A."/>
            <person name="Bhattacharya S.S."/>
            <person name="Shirouzu T."/>
            <person name="Yoshinaga Y."/>
            <person name="Martin F.M."/>
            <person name="Grigoriev I.V."/>
            <person name="Hibbett D.S."/>
        </authorList>
    </citation>
    <scope>NUCLEOTIDE SEQUENCE [LARGE SCALE GENOMIC DNA]</scope>
    <source>
        <strain evidence="2 3">HHB12029</strain>
    </source>
</reference>
<name>A0A165Z543_EXIGL</name>
<evidence type="ECO:0000313" key="3">
    <source>
        <dbReference type="Proteomes" id="UP000077266"/>
    </source>
</evidence>
<dbReference type="Pfam" id="PF00646">
    <property type="entry name" value="F-box"/>
    <property type="match status" value="1"/>
</dbReference>
<dbReference type="AlphaFoldDB" id="A0A165Z543"/>
<evidence type="ECO:0000313" key="2">
    <source>
        <dbReference type="EMBL" id="KZV79439.1"/>
    </source>
</evidence>
<sequence length="540" mass="60037">MSSNHEHLSTDLFSPATRGAAPVRSLMKLISPMTSATDVAGLSLRTSVDRRAAAEAFRNWNNLYPDALRKKLPEELRIACFEYLDDGSRFAVSHVSHNWRNEVVSAKSLWATYTVSDQVQPSYGMLAMTLERSAPVPFHFEWDAGKKLGQNMRELLASNMHRIETLSISWQLRSSSPSLLQRGAPMLKTLRMDLCDDVSLSGLLLPALRAWTVHRFTIPANAQPLVTLRYLALCQTRNVTDYSRLFAFVPNIIHLRIHRIGNLPRSLPPQLRQLYIGDCSGRNSSEDLALAEGLALKDCIPAWLSHGLRELNLSELHVGTGVQIFARHCNKPWHMTLDSGHRFTVTLRDEDEIPSTLSMPIPQNLLELGHAVDGSTTLTSLTVLEVRATSGARVFPWLHQSIALPVLRNITLFFSQPAPFIALLSSMTATGPKPGFRPTSVPALERLTLAFDNSVDPEFVVTRAAIFVENIADLLQFEGPLQSLRIAGPFQDEVIRAQAEAVLSSLLKRYRFACASAPEIPVRRLSPVWKIPAVSHPSIS</sequence>
<dbReference type="InterPro" id="IPR032675">
    <property type="entry name" value="LRR_dom_sf"/>
</dbReference>
<organism evidence="2 3">
    <name type="scientific">Exidia glandulosa HHB12029</name>
    <dbReference type="NCBI Taxonomy" id="1314781"/>
    <lineage>
        <taxon>Eukaryota</taxon>
        <taxon>Fungi</taxon>
        <taxon>Dikarya</taxon>
        <taxon>Basidiomycota</taxon>
        <taxon>Agaricomycotina</taxon>
        <taxon>Agaricomycetes</taxon>
        <taxon>Auriculariales</taxon>
        <taxon>Exidiaceae</taxon>
        <taxon>Exidia</taxon>
    </lineage>
</organism>
<evidence type="ECO:0000259" key="1">
    <source>
        <dbReference type="Pfam" id="PF00646"/>
    </source>
</evidence>
<dbReference type="InParanoid" id="A0A165Z543"/>
<feature type="domain" description="F-box" evidence="1">
    <location>
        <begin position="71"/>
        <end position="103"/>
    </location>
</feature>
<dbReference type="InterPro" id="IPR036047">
    <property type="entry name" value="F-box-like_dom_sf"/>
</dbReference>
<dbReference type="EMBL" id="KV426617">
    <property type="protein sequence ID" value="KZV79439.1"/>
    <property type="molecule type" value="Genomic_DNA"/>
</dbReference>
<dbReference type="Gene3D" id="3.80.10.10">
    <property type="entry name" value="Ribonuclease Inhibitor"/>
    <property type="match status" value="1"/>
</dbReference>
<keyword evidence="3" id="KW-1185">Reference proteome</keyword>
<accession>A0A165Z543</accession>
<dbReference type="Gene3D" id="1.20.1280.50">
    <property type="match status" value="1"/>
</dbReference>
<dbReference type="Proteomes" id="UP000077266">
    <property type="component" value="Unassembled WGS sequence"/>
</dbReference>
<dbReference type="InterPro" id="IPR001810">
    <property type="entry name" value="F-box_dom"/>
</dbReference>
<gene>
    <name evidence="2" type="ORF">EXIGLDRAFT_820163</name>
</gene>